<keyword evidence="2" id="KW-1185">Reference proteome</keyword>
<proteinExistence type="predicted"/>
<dbReference type="Proteomes" id="UP001320706">
    <property type="component" value="Unassembled WGS sequence"/>
</dbReference>
<evidence type="ECO:0000313" key="2">
    <source>
        <dbReference type="Proteomes" id="UP001320706"/>
    </source>
</evidence>
<comment type="caution">
    <text evidence="1">The sequence shown here is derived from an EMBL/GenBank/DDBJ whole genome shotgun (WGS) entry which is preliminary data.</text>
</comment>
<name>A0ACC3SKI3_9PEZI</name>
<sequence length="174" mass="19377">MAARRASVAAARVLVNYGRLTGPRVARPLWQSQTPIRSAPVQKVTVPVRWHSSSGSKSTVYDFESIKDLSSKPSEDRILIDVREPAEYEGGFIPNAINVPVASQPDAWFLPEDEFEDRFGFEKPSKDKEVIFYCKAGVRSSAAAQLAQQQGYEKIGEYRGSWLDWQKNGGQAAK</sequence>
<organism evidence="1 2">
    <name type="scientific">Zalaria obscura</name>
    <dbReference type="NCBI Taxonomy" id="2024903"/>
    <lineage>
        <taxon>Eukaryota</taxon>
        <taxon>Fungi</taxon>
        <taxon>Dikarya</taxon>
        <taxon>Ascomycota</taxon>
        <taxon>Pezizomycotina</taxon>
        <taxon>Dothideomycetes</taxon>
        <taxon>Dothideomycetidae</taxon>
        <taxon>Dothideales</taxon>
        <taxon>Zalariaceae</taxon>
        <taxon>Zalaria</taxon>
    </lineage>
</organism>
<protein>
    <submittedName>
        <fullName evidence="1">Uncharacterized protein</fullName>
    </submittedName>
</protein>
<gene>
    <name evidence="1" type="ORF">M8818_001522</name>
</gene>
<dbReference type="EMBL" id="JAMKPW020000006">
    <property type="protein sequence ID" value="KAK8217269.1"/>
    <property type="molecule type" value="Genomic_DNA"/>
</dbReference>
<accession>A0ACC3SKI3</accession>
<reference evidence="1" key="1">
    <citation type="submission" date="2024-02" db="EMBL/GenBank/DDBJ databases">
        <title>Metagenome Assembled Genome of Zalaria obscura JY119.</title>
        <authorList>
            <person name="Vighnesh L."/>
            <person name="Jagadeeshwari U."/>
            <person name="Venkata Ramana C."/>
            <person name="Sasikala C."/>
        </authorList>
    </citation>
    <scope>NUCLEOTIDE SEQUENCE</scope>
    <source>
        <strain evidence="1">JY119</strain>
    </source>
</reference>
<evidence type="ECO:0000313" key="1">
    <source>
        <dbReference type="EMBL" id="KAK8217269.1"/>
    </source>
</evidence>